<reference evidence="1 2" key="1">
    <citation type="submission" date="2022-06" db="EMBL/GenBank/DDBJ databases">
        <title>Isolation of gut microbiota from human fecal samples.</title>
        <authorList>
            <person name="Pamer E.G."/>
            <person name="Barat B."/>
            <person name="Waligurski E."/>
            <person name="Medina S."/>
            <person name="Paddock L."/>
            <person name="Mostad J."/>
        </authorList>
    </citation>
    <scope>NUCLEOTIDE SEQUENCE [LARGE SCALE GENOMIC DNA]</scope>
    <source>
        <strain evidence="1 2">SL.3.17</strain>
    </source>
</reference>
<dbReference type="RefSeq" id="WP_256132891.1">
    <property type="nucleotide sequence ID" value="NZ_JANFXK010000015.1"/>
</dbReference>
<protein>
    <submittedName>
        <fullName evidence="1">WYL domain-containing protein</fullName>
    </submittedName>
</protein>
<keyword evidence="2" id="KW-1185">Reference proteome</keyword>
<evidence type="ECO:0000313" key="1">
    <source>
        <dbReference type="EMBL" id="MCQ4637711.1"/>
    </source>
</evidence>
<comment type="caution">
    <text evidence="1">The sequence shown here is derived from an EMBL/GenBank/DDBJ whole genome shotgun (WGS) entry which is preliminary data.</text>
</comment>
<gene>
    <name evidence="1" type="ORF">NE619_13335</name>
</gene>
<dbReference type="EMBL" id="JANFXK010000015">
    <property type="protein sequence ID" value="MCQ4637711.1"/>
    <property type="molecule type" value="Genomic_DNA"/>
</dbReference>
<sequence length="250" mass="29368">MMFHEIYGSYFNVTAAVLKEAVLGKLTDEKMTELIMEKAFSESLVTVPALFTPDMFVWFDQYCDGDPYESQAYIGNFRTVLNAFRQKRLLRINFTGHRGKSHSWVCVPYWLEYSLKDDKFRMITTSPRNVMTINLARIETCSLLEPYSEDGYKPPVLQKEALVLEVQDERNALERVMLHFSHLQKETERIEADRYRLTLYYDKDDETELLIRVMSFGPLVKVLSPNGFIAQIKERLQKQKTLIEKNCEFK</sequence>
<evidence type="ECO:0000313" key="2">
    <source>
        <dbReference type="Proteomes" id="UP001524502"/>
    </source>
</evidence>
<accession>A0ABT1RRC7</accession>
<proteinExistence type="predicted"/>
<organism evidence="1 2">
    <name type="scientific">Anaerovorax odorimutans</name>
    <dbReference type="NCBI Taxonomy" id="109327"/>
    <lineage>
        <taxon>Bacteria</taxon>
        <taxon>Bacillati</taxon>
        <taxon>Bacillota</taxon>
        <taxon>Clostridia</taxon>
        <taxon>Peptostreptococcales</taxon>
        <taxon>Anaerovoracaceae</taxon>
        <taxon>Anaerovorax</taxon>
    </lineage>
</organism>
<name>A0ABT1RRC7_9FIRM</name>
<dbReference type="Proteomes" id="UP001524502">
    <property type="component" value="Unassembled WGS sequence"/>
</dbReference>